<feature type="compositionally biased region" description="Low complexity" evidence="1">
    <location>
        <begin position="239"/>
        <end position="267"/>
    </location>
</feature>
<evidence type="ECO:0000256" key="1">
    <source>
        <dbReference type="SAM" id="MobiDB-lite"/>
    </source>
</evidence>
<feature type="compositionally biased region" description="Low complexity" evidence="1">
    <location>
        <begin position="436"/>
        <end position="456"/>
    </location>
</feature>
<dbReference type="PROSITE" id="PS51318">
    <property type="entry name" value="TAT"/>
    <property type="match status" value="1"/>
</dbReference>
<evidence type="ECO:0000313" key="6">
    <source>
        <dbReference type="Proteomes" id="UP001250858"/>
    </source>
</evidence>
<dbReference type="InterPro" id="IPR006311">
    <property type="entry name" value="TAT_signal"/>
</dbReference>
<evidence type="ECO:0000256" key="3">
    <source>
        <dbReference type="SAM" id="SignalP"/>
    </source>
</evidence>
<sequence>MATPQRRSVTLAAAVATLAALGAGALALPAVAAERGAPPVPLKDGTLDWGIKQSFRSYLAMPFAKGTTTVEGGARQAPDHGTFTFVDGTGSYDTGTHATANSFKGGVHFEAHGGALDIRISDVRLSTRGAAAPTGEITADVVTKEKDGSVSTRDDIAFAALDMTGIRPAAGAGGAMVFKDIPAKLTKDGAAAFAGFYKEGDALDPATLTVTAGAAPTNPTPTPTPTGTGTPKPTPTPTTQPTATTTGPTPTSTTPTTTATPTKAPAGVLDGRLTWGVKASWRSYVTQTCGGTVTPGKGAQASGASYAFPYAKADVSAETRKADAAFRGALTFTCAVHGIDWTVGDVKVKADGTQGTLVADVTTAKGTRNDVAFADLDLTKADWTAKKGVVTLAALPAKLTAAGAATFAGPNGEAFYPAGTAVDPVTVSFTVDGNGTLPTTSTGTSAGTSTGTSTSGGSFGGTGTGGGTGGTVGGTAALAATGADTAGPLLAAAGVTVVAGAGVVLAVRRRATAL</sequence>
<evidence type="ECO:0000313" key="5">
    <source>
        <dbReference type="EMBL" id="WMX47373.1"/>
    </source>
</evidence>
<feature type="region of interest" description="Disordered" evidence="1">
    <location>
        <begin position="436"/>
        <end position="466"/>
    </location>
</feature>
<gene>
    <name evidence="5" type="ORF">RGF97_24640</name>
</gene>
<evidence type="ECO:0000256" key="2">
    <source>
        <dbReference type="SAM" id="Phobius"/>
    </source>
</evidence>
<dbReference type="InterPro" id="IPR007331">
    <property type="entry name" value="Htaa"/>
</dbReference>
<name>A0ABY9RYY9_9ACTN</name>
<keyword evidence="2" id="KW-0472">Membrane</keyword>
<protein>
    <submittedName>
        <fullName evidence="5">HtaA domain-containing protein</fullName>
    </submittedName>
</protein>
<proteinExistence type="predicted"/>
<keyword evidence="2" id="KW-1133">Transmembrane helix</keyword>
<reference evidence="5 6" key="1">
    <citation type="submission" date="2023-09" db="EMBL/GenBank/DDBJ databases">
        <title>Complete genome of Streptomyces roseicoloratus T14.</title>
        <authorList>
            <person name="Bashizi T."/>
            <person name="Kim M.-J."/>
            <person name="Lee G."/>
            <person name="Tagele S.B."/>
            <person name="Shin J.-H."/>
        </authorList>
    </citation>
    <scope>NUCLEOTIDE SEQUENCE [LARGE SCALE GENOMIC DNA]</scope>
    <source>
        <strain evidence="5 6">T14</strain>
    </source>
</reference>
<dbReference type="EMBL" id="CP133762">
    <property type="protein sequence ID" value="WMX47373.1"/>
    <property type="molecule type" value="Genomic_DNA"/>
</dbReference>
<feature type="domain" description="Htaa" evidence="4">
    <location>
        <begin position="270"/>
        <end position="428"/>
    </location>
</feature>
<keyword evidence="2" id="KW-0812">Transmembrane</keyword>
<feature type="signal peptide" evidence="3">
    <location>
        <begin position="1"/>
        <end position="32"/>
    </location>
</feature>
<keyword evidence="6" id="KW-1185">Reference proteome</keyword>
<feature type="domain" description="Htaa" evidence="4">
    <location>
        <begin position="44"/>
        <end position="209"/>
    </location>
</feature>
<feature type="transmembrane region" description="Helical" evidence="2">
    <location>
        <begin position="489"/>
        <end position="507"/>
    </location>
</feature>
<accession>A0ABY9RYY9</accession>
<dbReference type="Proteomes" id="UP001250858">
    <property type="component" value="Chromosome"/>
</dbReference>
<dbReference type="RefSeq" id="WP_309549438.1">
    <property type="nucleotide sequence ID" value="NZ_CP133762.1"/>
</dbReference>
<dbReference type="NCBIfam" id="TIGR01167">
    <property type="entry name" value="LPXTG_anchor"/>
    <property type="match status" value="1"/>
</dbReference>
<feature type="compositionally biased region" description="Gly residues" evidence="1">
    <location>
        <begin position="457"/>
        <end position="466"/>
    </location>
</feature>
<evidence type="ECO:0000259" key="4">
    <source>
        <dbReference type="Pfam" id="PF04213"/>
    </source>
</evidence>
<dbReference type="Pfam" id="PF04213">
    <property type="entry name" value="HtaA"/>
    <property type="match status" value="2"/>
</dbReference>
<feature type="region of interest" description="Disordered" evidence="1">
    <location>
        <begin position="211"/>
        <end position="267"/>
    </location>
</feature>
<feature type="chain" id="PRO_5046409106" evidence="3">
    <location>
        <begin position="33"/>
        <end position="514"/>
    </location>
</feature>
<keyword evidence="3" id="KW-0732">Signal</keyword>
<organism evidence="5 6">
    <name type="scientific">Streptomyces roseicoloratus</name>
    <dbReference type="NCBI Taxonomy" id="2508722"/>
    <lineage>
        <taxon>Bacteria</taxon>
        <taxon>Bacillati</taxon>
        <taxon>Actinomycetota</taxon>
        <taxon>Actinomycetes</taxon>
        <taxon>Kitasatosporales</taxon>
        <taxon>Streptomycetaceae</taxon>
        <taxon>Streptomyces</taxon>
    </lineage>
</organism>